<evidence type="ECO:0000313" key="2">
    <source>
        <dbReference type="Proteomes" id="UP001055072"/>
    </source>
</evidence>
<dbReference type="EMBL" id="MU274905">
    <property type="protein sequence ID" value="KAI0091559.1"/>
    <property type="molecule type" value="Genomic_DNA"/>
</dbReference>
<name>A0ACB8UBI7_9APHY</name>
<dbReference type="Proteomes" id="UP001055072">
    <property type="component" value="Unassembled WGS sequence"/>
</dbReference>
<accession>A0ACB8UBI7</accession>
<sequence length="591" mass="66322">MALDATPLEIFLHIIEYIEVEDVISLRKTCKALQGITSHRSVWFDILHYKIIRRGIPTPGTTHLDISSASARELEEVCIRAVKLRRNWVLPRPQYASQTSFFPRRKSPNITEPFPTPPLSETVISPDIKVTRCLALYFLPGRSNRYLVVILRIDSGAFRGPQSPPAFEIQCWDIAEQIGDPRPIAQCSCSSLLSACVNVDPKHPACLIITRREHRQEQEAVSFAFRIDFDSADQPKVHSFQQHSVFPSYKNAVRLEGSLFFASDETHCVHIINIDTGNVLYRLNAPLFQFDATVFPEEYKCLNSLIVGDFVLMFRQQWIHLYEIPGLTATPVATSTEPTGNTEPVVLRHVAEYKWPWRIDTVDVMAKHPHALRDQFNQLDTIPSRTQPPPPVHILVRFASIFPWPVNILHSYILPSNTEFDMTASAGQNTIRDHLPYLPTNASEASEELKPYIAASINSPVRIFTPSDTAMGGYGTILYMDAQNDASAVAQASDRGQRIAGKLLDFVSRPKNAGVLPRHAVDLVANEDTNAALTNEQLGTNGGDNSGRGGRGMVFHIQEDKDDWARIAMCEEEGIIVVGSIRDEVLVYRYI</sequence>
<keyword evidence="2" id="KW-1185">Reference proteome</keyword>
<proteinExistence type="predicted"/>
<gene>
    <name evidence="1" type="ORF">BDY19DRAFT_931101</name>
</gene>
<reference evidence="1" key="1">
    <citation type="journal article" date="2021" name="Environ. Microbiol.">
        <title>Gene family expansions and transcriptome signatures uncover fungal adaptations to wood decay.</title>
        <authorList>
            <person name="Hage H."/>
            <person name="Miyauchi S."/>
            <person name="Viragh M."/>
            <person name="Drula E."/>
            <person name="Min B."/>
            <person name="Chaduli D."/>
            <person name="Navarro D."/>
            <person name="Favel A."/>
            <person name="Norest M."/>
            <person name="Lesage-Meessen L."/>
            <person name="Balint B."/>
            <person name="Merenyi Z."/>
            <person name="de Eugenio L."/>
            <person name="Morin E."/>
            <person name="Martinez A.T."/>
            <person name="Baldrian P."/>
            <person name="Stursova M."/>
            <person name="Martinez M.J."/>
            <person name="Novotny C."/>
            <person name="Magnuson J.K."/>
            <person name="Spatafora J.W."/>
            <person name="Maurice S."/>
            <person name="Pangilinan J."/>
            <person name="Andreopoulos W."/>
            <person name="LaButti K."/>
            <person name="Hundley H."/>
            <person name="Na H."/>
            <person name="Kuo A."/>
            <person name="Barry K."/>
            <person name="Lipzen A."/>
            <person name="Henrissat B."/>
            <person name="Riley R."/>
            <person name="Ahrendt S."/>
            <person name="Nagy L.G."/>
            <person name="Grigoriev I.V."/>
            <person name="Martin F."/>
            <person name="Rosso M.N."/>
        </authorList>
    </citation>
    <scope>NUCLEOTIDE SEQUENCE</scope>
    <source>
        <strain evidence="1">CBS 384.51</strain>
    </source>
</reference>
<comment type="caution">
    <text evidence="1">The sequence shown here is derived from an EMBL/GenBank/DDBJ whole genome shotgun (WGS) entry which is preliminary data.</text>
</comment>
<organism evidence="1 2">
    <name type="scientific">Irpex rosettiformis</name>
    <dbReference type="NCBI Taxonomy" id="378272"/>
    <lineage>
        <taxon>Eukaryota</taxon>
        <taxon>Fungi</taxon>
        <taxon>Dikarya</taxon>
        <taxon>Basidiomycota</taxon>
        <taxon>Agaricomycotina</taxon>
        <taxon>Agaricomycetes</taxon>
        <taxon>Polyporales</taxon>
        <taxon>Irpicaceae</taxon>
        <taxon>Irpex</taxon>
    </lineage>
</organism>
<protein>
    <submittedName>
        <fullName evidence="1">Uncharacterized protein</fullName>
    </submittedName>
</protein>
<evidence type="ECO:0000313" key="1">
    <source>
        <dbReference type="EMBL" id="KAI0091559.1"/>
    </source>
</evidence>